<dbReference type="Gene3D" id="1.10.287.130">
    <property type="match status" value="1"/>
</dbReference>
<dbReference type="InterPro" id="IPR003594">
    <property type="entry name" value="HATPase_dom"/>
</dbReference>
<dbReference type="InterPro" id="IPR003661">
    <property type="entry name" value="HisK_dim/P_dom"/>
</dbReference>
<evidence type="ECO:0000256" key="1">
    <source>
        <dbReference type="ARBA" id="ARBA00000085"/>
    </source>
</evidence>
<gene>
    <name evidence="8" type="ORF">GCM10022246_08370</name>
</gene>
<dbReference type="Pfam" id="PF02518">
    <property type="entry name" value="HATPase_c"/>
    <property type="match status" value="1"/>
</dbReference>
<dbReference type="Proteomes" id="UP001501081">
    <property type="component" value="Unassembled WGS sequence"/>
</dbReference>
<sequence length="402" mass="44795">MREIIGITLENEMDLVLAHKRSMQIGEQLGLTVATRTTLATAVSEVARTVIDFTNEGRLSIHISGKFPRFAINAGITFESDQVFRETDEGFFYAKKLMPDFNFDANGQIYSITMSLSLPRSSKVDETKISLLQEYFKSAAPLNSYEEIKNKNSKLSQLTQAQEQEIKLGRELDEKKNEFISVASHELKTPITVIKAYTQMLKLLKGQYSDKVGEVVEKLEIQTGKLARLTFQLMDVSKIENGSLQYDLAEIKLNSFLKETVLMLMNVHANNKISLQLGEECSVMADPLRLEQVLSNLIGNAAKYSDRNSHIGVTAFLSEEGSSVTIQISDSGMGMSKDNIARIFEKFYRAEDIVSSHPGLGMGLYITSKIVSDHGGKIWVESEIGTGSKFYFTLPLALAVDL</sequence>
<dbReference type="InterPro" id="IPR036890">
    <property type="entry name" value="HATPase_C_sf"/>
</dbReference>
<evidence type="ECO:0000313" key="8">
    <source>
        <dbReference type="EMBL" id="GAA3956779.1"/>
    </source>
</evidence>
<comment type="caution">
    <text evidence="8">The sequence shown here is derived from an EMBL/GenBank/DDBJ whole genome shotgun (WGS) entry which is preliminary data.</text>
</comment>
<evidence type="ECO:0000256" key="3">
    <source>
        <dbReference type="ARBA" id="ARBA00022553"/>
    </source>
</evidence>
<dbReference type="PANTHER" id="PTHR43047:SF72">
    <property type="entry name" value="OSMOSENSING HISTIDINE PROTEIN KINASE SLN1"/>
    <property type="match status" value="1"/>
</dbReference>
<evidence type="ECO:0000256" key="6">
    <source>
        <dbReference type="SAM" id="Coils"/>
    </source>
</evidence>
<dbReference type="SMART" id="SM00388">
    <property type="entry name" value="HisKA"/>
    <property type="match status" value="1"/>
</dbReference>
<keyword evidence="5" id="KW-0418">Kinase</keyword>
<dbReference type="EMBL" id="BAABAK010000003">
    <property type="protein sequence ID" value="GAA3956779.1"/>
    <property type="molecule type" value="Genomic_DNA"/>
</dbReference>
<evidence type="ECO:0000256" key="5">
    <source>
        <dbReference type="ARBA" id="ARBA00022777"/>
    </source>
</evidence>
<dbReference type="SMART" id="SM00387">
    <property type="entry name" value="HATPase_c"/>
    <property type="match status" value="1"/>
</dbReference>
<keyword evidence="3" id="KW-0597">Phosphoprotein</keyword>
<name>A0ABP7NZP0_9SPHI</name>
<feature type="domain" description="Histidine kinase" evidence="7">
    <location>
        <begin position="182"/>
        <end position="398"/>
    </location>
</feature>
<feature type="coiled-coil region" evidence="6">
    <location>
        <begin position="145"/>
        <end position="178"/>
    </location>
</feature>
<dbReference type="Gene3D" id="3.30.565.10">
    <property type="entry name" value="Histidine kinase-like ATPase, C-terminal domain"/>
    <property type="match status" value="1"/>
</dbReference>
<evidence type="ECO:0000259" key="7">
    <source>
        <dbReference type="PROSITE" id="PS50109"/>
    </source>
</evidence>
<proteinExistence type="predicted"/>
<evidence type="ECO:0000256" key="4">
    <source>
        <dbReference type="ARBA" id="ARBA00022679"/>
    </source>
</evidence>
<dbReference type="EC" id="2.7.13.3" evidence="2"/>
<dbReference type="InterPro" id="IPR005467">
    <property type="entry name" value="His_kinase_dom"/>
</dbReference>
<dbReference type="PRINTS" id="PR00344">
    <property type="entry name" value="BCTRLSENSOR"/>
</dbReference>
<keyword evidence="4" id="KW-0808">Transferase</keyword>
<protein>
    <recommendedName>
        <fullName evidence="2">histidine kinase</fullName>
        <ecNumber evidence="2">2.7.13.3</ecNumber>
    </recommendedName>
</protein>
<dbReference type="PANTHER" id="PTHR43047">
    <property type="entry name" value="TWO-COMPONENT HISTIDINE PROTEIN KINASE"/>
    <property type="match status" value="1"/>
</dbReference>
<dbReference type="InterPro" id="IPR004358">
    <property type="entry name" value="Sig_transdc_His_kin-like_C"/>
</dbReference>
<keyword evidence="6" id="KW-0175">Coiled coil</keyword>
<dbReference type="PROSITE" id="PS50109">
    <property type="entry name" value="HIS_KIN"/>
    <property type="match status" value="1"/>
</dbReference>
<dbReference type="SUPFAM" id="SSF47384">
    <property type="entry name" value="Homodimeric domain of signal transducing histidine kinase"/>
    <property type="match status" value="1"/>
</dbReference>
<evidence type="ECO:0000256" key="2">
    <source>
        <dbReference type="ARBA" id="ARBA00012438"/>
    </source>
</evidence>
<dbReference type="RefSeq" id="WP_344765216.1">
    <property type="nucleotide sequence ID" value="NZ_BAABAK010000003.1"/>
</dbReference>
<dbReference type="InterPro" id="IPR036097">
    <property type="entry name" value="HisK_dim/P_sf"/>
</dbReference>
<reference evidence="9" key="1">
    <citation type="journal article" date="2019" name="Int. J. Syst. Evol. Microbiol.">
        <title>The Global Catalogue of Microorganisms (GCM) 10K type strain sequencing project: providing services to taxonomists for standard genome sequencing and annotation.</title>
        <authorList>
            <consortium name="The Broad Institute Genomics Platform"/>
            <consortium name="The Broad Institute Genome Sequencing Center for Infectious Disease"/>
            <person name="Wu L."/>
            <person name="Ma J."/>
        </authorList>
    </citation>
    <scope>NUCLEOTIDE SEQUENCE [LARGE SCALE GENOMIC DNA]</scope>
    <source>
        <strain evidence="9">JCM 17338</strain>
    </source>
</reference>
<accession>A0ABP7NZP0</accession>
<comment type="catalytic activity">
    <reaction evidence="1">
        <text>ATP + protein L-histidine = ADP + protein N-phospho-L-histidine.</text>
        <dbReference type="EC" id="2.7.13.3"/>
    </reaction>
</comment>
<organism evidence="8 9">
    <name type="scientific">Pedobacter ginsengiterrae</name>
    <dbReference type="NCBI Taxonomy" id="871696"/>
    <lineage>
        <taxon>Bacteria</taxon>
        <taxon>Pseudomonadati</taxon>
        <taxon>Bacteroidota</taxon>
        <taxon>Sphingobacteriia</taxon>
        <taxon>Sphingobacteriales</taxon>
        <taxon>Sphingobacteriaceae</taxon>
        <taxon>Pedobacter</taxon>
    </lineage>
</organism>
<keyword evidence="9" id="KW-1185">Reference proteome</keyword>
<dbReference type="Pfam" id="PF00512">
    <property type="entry name" value="HisKA"/>
    <property type="match status" value="1"/>
</dbReference>
<dbReference type="SUPFAM" id="SSF55874">
    <property type="entry name" value="ATPase domain of HSP90 chaperone/DNA topoisomerase II/histidine kinase"/>
    <property type="match status" value="1"/>
</dbReference>
<dbReference type="CDD" id="cd00075">
    <property type="entry name" value="HATPase"/>
    <property type="match status" value="1"/>
</dbReference>
<dbReference type="CDD" id="cd00082">
    <property type="entry name" value="HisKA"/>
    <property type="match status" value="1"/>
</dbReference>
<evidence type="ECO:0000313" key="9">
    <source>
        <dbReference type="Proteomes" id="UP001501081"/>
    </source>
</evidence>